<feature type="region of interest" description="Disordered" evidence="2">
    <location>
        <begin position="285"/>
        <end position="307"/>
    </location>
</feature>
<feature type="compositionally biased region" description="Acidic residues" evidence="2">
    <location>
        <begin position="72"/>
        <end position="102"/>
    </location>
</feature>
<feature type="compositionally biased region" description="Polar residues" evidence="2">
    <location>
        <begin position="35"/>
        <end position="44"/>
    </location>
</feature>
<evidence type="ECO:0000313" key="3">
    <source>
        <dbReference type="EMBL" id="GEU74034.1"/>
    </source>
</evidence>
<sequence length="452" mass="51347">MLGLEHPPLPDYVPGPEYSEYLVPSDDEEPIEDQPLSSNASPTALSPDYVADYDPEEDPDEDPANYPGNKGDEEEEDESSRDDADDKNEEEASEDEDVEEEEHLALTNSTTLHADDLVPSAKDTTAFEINEDDLPEVDMPLWKRARFSAPTDRFEVGESSSAAAARAMTAIGEVNERVIDLAITQRQETHELQVSYEDTHDDRALMRAQVIEAHIRALQRNVDVLQRQRIRDEDRLMTHIQHEYDRFRELVRTTEKIPLKRTTTPMSDAAIEALVARSVAGALAENEANKSRNGDDNQDSGTGSRRTEGEIKKLEIELWNLKVKGTDVLRYNQCFQELALMCLRMFLKKYDKVKKYVGGLPDMIQGSVMASKPKTMQDAIEFATELVDQNIRTFADLQAENKRKHNDTSRNYHNQHQPFKRQNMARSYIVGPGEKKVYGGSTKIDRRLFTRG</sequence>
<gene>
    <name evidence="3" type="ORF">Tci_046012</name>
</gene>
<evidence type="ECO:0008006" key="4">
    <source>
        <dbReference type="Google" id="ProtNLM"/>
    </source>
</evidence>
<protein>
    <recommendedName>
        <fullName evidence="4">Reverse transcriptase domain-containing protein</fullName>
    </recommendedName>
</protein>
<evidence type="ECO:0000256" key="2">
    <source>
        <dbReference type="SAM" id="MobiDB-lite"/>
    </source>
</evidence>
<dbReference type="AlphaFoldDB" id="A0A6L2MNT5"/>
<keyword evidence="1" id="KW-0175">Coiled coil</keyword>
<name>A0A6L2MNT5_TANCI</name>
<accession>A0A6L2MNT5</accession>
<comment type="caution">
    <text evidence="3">The sequence shown here is derived from an EMBL/GenBank/DDBJ whole genome shotgun (WGS) entry which is preliminary data.</text>
</comment>
<organism evidence="3">
    <name type="scientific">Tanacetum cinerariifolium</name>
    <name type="common">Dalmatian daisy</name>
    <name type="synonym">Chrysanthemum cinerariifolium</name>
    <dbReference type="NCBI Taxonomy" id="118510"/>
    <lineage>
        <taxon>Eukaryota</taxon>
        <taxon>Viridiplantae</taxon>
        <taxon>Streptophyta</taxon>
        <taxon>Embryophyta</taxon>
        <taxon>Tracheophyta</taxon>
        <taxon>Spermatophyta</taxon>
        <taxon>Magnoliopsida</taxon>
        <taxon>eudicotyledons</taxon>
        <taxon>Gunneridae</taxon>
        <taxon>Pentapetalae</taxon>
        <taxon>asterids</taxon>
        <taxon>campanulids</taxon>
        <taxon>Asterales</taxon>
        <taxon>Asteraceae</taxon>
        <taxon>Asteroideae</taxon>
        <taxon>Anthemideae</taxon>
        <taxon>Anthemidinae</taxon>
        <taxon>Tanacetum</taxon>
    </lineage>
</organism>
<feature type="compositionally biased region" description="Acidic residues" evidence="2">
    <location>
        <begin position="51"/>
        <end position="63"/>
    </location>
</feature>
<feature type="region of interest" description="Disordered" evidence="2">
    <location>
        <begin position="1"/>
        <end position="118"/>
    </location>
</feature>
<dbReference type="EMBL" id="BKCJ010006806">
    <property type="protein sequence ID" value="GEU74034.1"/>
    <property type="molecule type" value="Genomic_DNA"/>
</dbReference>
<feature type="coiled-coil region" evidence="1">
    <location>
        <begin position="208"/>
        <end position="235"/>
    </location>
</feature>
<proteinExistence type="predicted"/>
<evidence type="ECO:0000256" key="1">
    <source>
        <dbReference type="SAM" id="Coils"/>
    </source>
</evidence>
<reference evidence="3" key="1">
    <citation type="journal article" date="2019" name="Sci. Rep.">
        <title>Draft genome of Tanacetum cinerariifolium, the natural source of mosquito coil.</title>
        <authorList>
            <person name="Yamashiro T."/>
            <person name="Shiraishi A."/>
            <person name="Satake H."/>
            <person name="Nakayama K."/>
        </authorList>
    </citation>
    <scope>NUCLEOTIDE SEQUENCE</scope>
</reference>